<dbReference type="AlphaFoldDB" id="A0A161U361"/>
<name>A0A161U361_LACLC</name>
<dbReference type="PATRIC" id="fig|1359.32.peg.2151"/>
<sequence length="239" mass="28222">MKQDLDNVFEKIIEGEARRYTVLQVGEKIERHPSYFKGMKEMYQKEWNSLLNPNNVFIPYILVSIEAILRQIIEIKKGDKKQPTATQILEKLLNKESPLVTVEADFQIIFGEKIDGSTKYYPKGCISKDISVEEAKKLILENEWIEESKLIIEKWDRNGYISNLQRILFELKEKYYSKQEKYGNNSYRNIILHANRLLIIEDGNLFAQILEDYERLTNSVWGDAIMPYETDQAKNQWML</sequence>
<proteinExistence type="predicted"/>
<protein>
    <submittedName>
        <fullName evidence="1">Uncharacterized protein</fullName>
    </submittedName>
</protein>
<dbReference type="EMBL" id="LIYF01000001">
    <property type="protein sequence ID" value="KZK08633.1"/>
    <property type="molecule type" value="Genomic_DNA"/>
</dbReference>
<evidence type="ECO:0000313" key="1">
    <source>
        <dbReference type="EMBL" id="KZK08633.1"/>
    </source>
</evidence>
<comment type="caution">
    <text evidence="1">The sequence shown here is derived from an EMBL/GenBank/DDBJ whole genome shotgun (WGS) entry which is preliminary data.</text>
</comment>
<accession>A0A161U361</accession>
<evidence type="ECO:0000313" key="2">
    <source>
        <dbReference type="Proteomes" id="UP000076519"/>
    </source>
</evidence>
<dbReference type="RefSeq" id="WP_063280970.1">
    <property type="nucleotide sequence ID" value="NZ_LIYF01000001.1"/>
</dbReference>
<dbReference type="Proteomes" id="UP000076519">
    <property type="component" value="Unassembled WGS sequence"/>
</dbReference>
<gene>
    <name evidence="1" type="ORF">AB996_0070</name>
</gene>
<organism evidence="1 2">
    <name type="scientific">Lactococcus lactis subsp. cremoris</name>
    <name type="common">Streptococcus cremoris</name>
    <dbReference type="NCBI Taxonomy" id="1359"/>
    <lineage>
        <taxon>Bacteria</taxon>
        <taxon>Bacillati</taxon>
        <taxon>Bacillota</taxon>
        <taxon>Bacilli</taxon>
        <taxon>Lactobacillales</taxon>
        <taxon>Streptococcaceae</taxon>
        <taxon>Lactococcus</taxon>
    </lineage>
</organism>
<reference evidence="1 2" key="1">
    <citation type="submission" date="2015-08" db="EMBL/GenBank/DDBJ databases">
        <title>Draft Genome Sequences of 11 Lactococcus lactis subspecies cremoris strains.</title>
        <authorList>
            <person name="Wels M."/>
            <person name="Backus L."/>
            <person name="Boekhorst J."/>
            <person name="Dijkstra A."/>
            <person name="Beerthuizen M."/>
            <person name="Siezen R."/>
            <person name="Bachmann H."/>
            <person name="Van Hijum S."/>
        </authorList>
    </citation>
    <scope>NUCLEOTIDE SEQUENCE [LARGE SCALE GENOMIC DNA]</scope>
    <source>
        <strain evidence="1 2">KW10</strain>
    </source>
</reference>